<comment type="caution">
    <text evidence="2">The sequence shown here is derived from an EMBL/GenBank/DDBJ whole genome shotgun (WGS) entry which is preliminary data.</text>
</comment>
<accession>A0ABV6YVS3</accession>
<dbReference type="InterPro" id="IPR001736">
    <property type="entry name" value="PLipase_D/transphosphatidylase"/>
</dbReference>
<feature type="domain" description="PLD phosphodiesterase" evidence="1">
    <location>
        <begin position="430"/>
        <end position="457"/>
    </location>
</feature>
<dbReference type="Gene3D" id="3.30.870.10">
    <property type="entry name" value="Endonuclease Chain A"/>
    <property type="match status" value="2"/>
</dbReference>
<proteinExistence type="predicted"/>
<dbReference type="PROSITE" id="PS50035">
    <property type="entry name" value="PLD"/>
    <property type="match status" value="2"/>
</dbReference>
<keyword evidence="3" id="KW-1185">Reference proteome</keyword>
<gene>
    <name evidence="2" type="ORF">ACFL27_08425</name>
</gene>
<dbReference type="EMBL" id="JBHPBY010000083">
    <property type="protein sequence ID" value="MFC1850201.1"/>
    <property type="molecule type" value="Genomic_DNA"/>
</dbReference>
<dbReference type="Pfam" id="PF13091">
    <property type="entry name" value="PLDc_2"/>
    <property type="match status" value="2"/>
</dbReference>
<dbReference type="InterPro" id="IPR025202">
    <property type="entry name" value="PLD-like_dom"/>
</dbReference>
<dbReference type="PANTHER" id="PTHR21248:SF12">
    <property type="entry name" value="CARDIOLIPIN SYNTHASE C"/>
    <property type="match status" value="1"/>
</dbReference>
<sequence>MGKDDFRSRIAEIFRTVFADSEHDQAGEKIQGTASQRVRAHEEDLVQFLDRQSASLGFLRFHGRAGRDVIVAPGNTIELAVKVDPLLNLAAEQVRFRVGPEIVGVSPIDTERFARLLYTPPRPGLFEVGYGVVRAVGSAFEIEASYGATLLQVVDESPMVAIDAALILNEEKDPAPIIELAKRDWEICYVDLHQQDRTIDIRRAVKDRKLPSGAVLVHPASELDFKTLKVDFQTVFATTTFRRIRAAGVPLVLLVWDEPHFGHQNTQEGVHSTDLNGLHNMITDDELFEQLTKLGQHFLRERRKITNQFTWRLNQMTNTKPIGGNQCLVEFDNGEARGKIFHAIQTARHTIDLQFYIFKDCSFTEHLAVNLISKARQGVAVRLLVDALYATQELFGFKNRILEGLSSEPNIQVVAVDPIRTTDDLDAILLKQRDHRKLIIIDGALAFVGGRNAGDEYYTSFREVPVTDWTPADRIPWLDAHIEVQGPLVSDIQQMFIKTWIRNKGDAGETKLPELSISGEFAARLVIHDGISDSNGLAAYEAIIEAAVHHIYVLNDFPVIASLAMALRRAVTRGVTVTFLTGNAVARRADHSFFKGSLHRELFEYMTKKRFEQLIKNGVRVYEYTTPDLPTIVSRGGLVRPYVHAKVVTADGMVASIGSANLDATASYWEREANVIVENTDFVRELEIKIQQMTDRSYQILLDSDYWLEESKQREIVSRLWPQGIL</sequence>
<evidence type="ECO:0000259" key="1">
    <source>
        <dbReference type="PROSITE" id="PS50035"/>
    </source>
</evidence>
<dbReference type="CDD" id="cd09110">
    <property type="entry name" value="PLDc_CLS_1"/>
    <property type="match status" value="1"/>
</dbReference>
<reference evidence="2 3" key="1">
    <citation type="submission" date="2024-09" db="EMBL/GenBank/DDBJ databases">
        <title>Laminarin stimulates single cell rates of sulfate reduction while oxygen inhibits transcriptomic activity in coastal marine sediment.</title>
        <authorList>
            <person name="Lindsay M."/>
            <person name="Orcutt B."/>
            <person name="Emerson D."/>
            <person name="Stepanauskas R."/>
            <person name="D'Angelo T."/>
        </authorList>
    </citation>
    <scope>NUCLEOTIDE SEQUENCE [LARGE SCALE GENOMIC DNA]</scope>
    <source>
        <strain evidence="2">SAG AM-311-K15</strain>
    </source>
</reference>
<protein>
    <submittedName>
        <fullName evidence="2">Phosphatidylserine/phosphatidylglycerophosphate/ cardiolipin synthase family protein</fullName>
    </submittedName>
</protein>
<dbReference type="SUPFAM" id="SSF56024">
    <property type="entry name" value="Phospholipase D/nuclease"/>
    <property type="match status" value="2"/>
</dbReference>
<evidence type="ECO:0000313" key="3">
    <source>
        <dbReference type="Proteomes" id="UP001594351"/>
    </source>
</evidence>
<dbReference type="PANTHER" id="PTHR21248">
    <property type="entry name" value="CARDIOLIPIN SYNTHASE"/>
    <property type="match status" value="1"/>
</dbReference>
<organism evidence="2 3">
    <name type="scientific">candidate division CSSED10-310 bacterium</name>
    <dbReference type="NCBI Taxonomy" id="2855610"/>
    <lineage>
        <taxon>Bacteria</taxon>
        <taxon>Bacteria division CSSED10-310</taxon>
    </lineage>
</organism>
<feature type="domain" description="PLD phosphodiesterase" evidence="1">
    <location>
        <begin position="639"/>
        <end position="666"/>
    </location>
</feature>
<name>A0ABV6YVS3_UNCC1</name>
<dbReference type="Proteomes" id="UP001594351">
    <property type="component" value="Unassembled WGS sequence"/>
</dbReference>
<dbReference type="SMART" id="SM00155">
    <property type="entry name" value="PLDc"/>
    <property type="match status" value="2"/>
</dbReference>
<evidence type="ECO:0000313" key="2">
    <source>
        <dbReference type="EMBL" id="MFC1850201.1"/>
    </source>
</evidence>